<evidence type="ECO:0000256" key="1">
    <source>
        <dbReference type="ARBA" id="ARBA00004651"/>
    </source>
</evidence>
<feature type="transmembrane region" description="Helical" evidence="7">
    <location>
        <begin position="361"/>
        <end position="382"/>
    </location>
</feature>
<dbReference type="PANTHER" id="PTHR30287:SF1">
    <property type="entry name" value="INNER MEMBRANE PROTEIN"/>
    <property type="match status" value="1"/>
</dbReference>
<dbReference type="AlphaFoldDB" id="A0A430ANP5"/>
<reference evidence="9 10" key="1">
    <citation type="submission" date="2017-05" db="EMBL/GenBank/DDBJ databases">
        <title>Vagococcus spp. assemblies.</title>
        <authorList>
            <person name="Gulvik C.A."/>
        </authorList>
    </citation>
    <scope>NUCLEOTIDE SEQUENCE [LARGE SCALE GENOMIC DNA]</scope>
    <source>
        <strain evidence="9 10">CCUG 51432</strain>
    </source>
</reference>
<evidence type="ECO:0000256" key="5">
    <source>
        <dbReference type="ARBA" id="ARBA00023136"/>
    </source>
</evidence>
<dbReference type="Pfam" id="PF02687">
    <property type="entry name" value="FtsX"/>
    <property type="match status" value="2"/>
</dbReference>
<proteinExistence type="predicted"/>
<comment type="subcellular location">
    <subcellularLocation>
        <location evidence="1">Cell membrane</location>
        <topology evidence="1">Multi-pass membrane protein</topology>
    </subcellularLocation>
</comment>
<dbReference type="GO" id="GO:0005886">
    <property type="term" value="C:plasma membrane"/>
    <property type="evidence" value="ECO:0007669"/>
    <property type="project" value="UniProtKB-SubCell"/>
</dbReference>
<feature type="domain" description="ABC3 transporter permease C-terminal" evidence="8">
    <location>
        <begin position="367"/>
        <end position="480"/>
    </location>
</feature>
<keyword evidence="4 7" id="KW-1133">Transmembrane helix</keyword>
<organism evidence="9 10">
    <name type="scientific">Vagococcus elongatus</name>
    <dbReference type="NCBI Taxonomy" id="180344"/>
    <lineage>
        <taxon>Bacteria</taxon>
        <taxon>Bacillati</taxon>
        <taxon>Bacillota</taxon>
        <taxon>Bacilli</taxon>
        <taxon>Lactobacillales</taxon>
        <taxon>Enterococcaceae</taxon>
        <taxon>Vagococcus</taxon>
    </lineage>
</organism>
<evidence type="ECO:0000259" key="8">
    <source>
        <dbReference type="Pfam" id="PF02687"/>
    </source>
</evidence>
<dbReference type="InterPro" id="IPR038766">
    <property type="entry name" value="Membrane_comp_ABC_pdt"/>
</dbReference>
<accession>A0A430ANP5</accession>
<feature type="domain" description="ABC3 transporter permease C-terminal" evidence="8">
    <location>
        <begin position="770"/>
        <end position="886"/>
    </location>
</feature>
<keyword evidence="6" id="KW-0175">Coiled coil</keyword>
<evidence type="ECO:0000256" key="2">
    <source>
        <dbReference type="ARBA" id="ARBA00022475"/>
    </source>
</evidence>
<protein>
    <recommendedName>
        <fullName evidence="8">ABC3 transporter permease C-terminal domain-containing protein</fullName>
    </recommendedName>
</protein>
<feature type="transmembrane region" description="Helical" evidence="7">
    <location>
        <begin position="861"/>
        <end position="879"/>
    </location>
</feature>
<feature type="transmembrane region" description="Helical" evidence="7">
    <location>
        <begin position="766"/>
        <end position="786"/>
    </location>
</feature>
<sequence>MLGVSFYVGIKATGPNMLDTVDKYYKKQSLMEASIVSTMGLTEDDVAILEKNKSIDKIQPGYDLDVNFEEDSRTIRVLSFDPSDKKALNQLVVTEGRLPKKSGEIVLDQSAQTLDDYQIGDQYKLVTDKETKDQFKVTSFEIVGFVYSPQYIEKTSRGRTNVGKGSIDYFAVISEDDFEMETYTTIYLTYRDLAKEIVYTDDYDDKIEDHLEQLEEDFSSRPQERLAEIKKEASEPIEEAKTKISDGEQELATGKAQLADEKDKLNAAQAQVDQAEQSGMTQLPEIAAQIEISKKEIEEGKTKLAEAETELAEEEEKLLDAKSELAEKEQELAELKLPEYLFSSRDDNPGYLEFSENADRISSIATVFPVFFFMIAALVCLTTMTRMVEEKRGEIGTLKALGYTNFEISQKFVVYATITTIIGTVSGLVIGFNLFPRIIFDAYGAMYDLPTVEITYYTSYAIQSFIVAIACTLLSTLVVLRIDLFSKPATLMRPKAPRAGKRIFLERMTFIWKRLNFNHKVTARNLFRYKQRMFMTVFGVAGCMALMVTGFGIRDSISDVVSIQYGKLWQYQAIVTKDEDEETEEQVYKEILAEEDAYDKKMAVAMKNFTMNGQDVLNQDVIFEVPEKAEEMDKFVLFNDRKSGETYKMVDDGVLVTEKLAKLFDLSVGDTFEMTDDEDQTYEFKVADIVENYAMHYVYGTPAYYEKMFGESPSYQTDLLIFNEKLTSKEEDVLSTKLMEVDNVLNVTFTSDASKSMSDMIGSLNIVVWVLIICAGLLAFIVLYNLTNINVSERIRELSTIKVLGFYPNEVTMYVYRENNILTWLGIIVGMVLGKLLHTFVLQTAEVDMVMFSPTIHWESFVYAGILTLLFSGIVMYVMHRKLKNIDMIEALKSNE</sequence>
<evidence type="ECO:0000256" key="7">
    <source>
        <dbReference type="SAM" id="Phobius"/>
    </source>
</evidence>
<feature type="transmembrane region" description="Helical" evidence="7">
    <location>
        <begin position="533"/>
        <end position="553"/>
    </location>
</feature>
<keyword evidence="10" id="KW-1185">Reference proteome</keyword>
<dbReference type="PANTHER" id="PTHR30287">
    <property type="entry name" value="MEMBRANE COMPONENT OF PREDICTED ABC SUPERFAMILY METABOLITE UPTAKE TRANSPORTER"/>
    <property type="match status" value="1"/>
</dbReference>
<name>A0A430ANP5_9ENTE</name>
<feature type="transmembrane region" description="Helical" evidence="7">
    <location>
        <begin position="821"/>
        <end position="841"/>
    </location>
</feature>
<evidence type="ECO:0000313" key="10">
    <source>
        <dbReference type="Proteomes" id="UP000287605"/>
    </source>
</evidence>
<evidence type="ECO:0000256" key="6">
    <source>
        <dbReference type="SAM" id="Coils"/>
    </source>
</evidence>
<dbReference type="EMBL" id="NGKA01000019">
    <property type="protein sequence ID" value="RSU09719.1"/>
    <property type="molecule type" value="Genomic_DNA"/>
</dbReference>
<keyword evidence="3 7" id="KW-0812">Transmembrane</keyword>
<feature type="transmembrane region" description="Helical" evidence="7">
    <location>
        <begin position="412"/>
        <end position="440"/>
    </location>
</feature>
<feature type="coiled-coil region" evidence="6">
    <location>
        <begin position="237"/>
        <end position="332"/>
    </location>
</feature>
<keyword evidence="5 7" id="KW-0472">Membrane</keyword>
<feature type="transmembrane region" description="Helical" evidence="7">
    <location>
        <begin position="460"/>
        <end position="482"/>
    </location>
</feature>
<keyword evidence="2" id="KW-1003">Cell membrane</keyword>
<comment type="caution">
    <text evidence="9">The sequence shown here is derived from an EMBL/GenBank/DDBJ whole genome shotgun (WGS) entry which is preliminary data.</text>
</comment>
<evidence type="ECO:0000313" key="9">
    <source>
        <dbReference type="EMBL" id="RSU09719.1"/>
    </source>
</evidence>
<gene>
    <name evidence="9" type="ORF">CBF29_10995</name>
</gene>
<dbReference type="Proteomes" id="UP000287605">
    <property type="component" value="Unassembled WGS sequence"/>
</dbReference>
<evidence type="ECO:0000256" key="4">
    <source>
        <dbReference type="ARBA" id="ARBA00022989"/>
    </source>
</evidence>
<dbReference type="InterPro" id="IPR003838">
    <property type="entry name" value="ABC3_permease_C"/>
</dbReference>
<evidence type="ECO:0000256" key="3">
    <source>
        <dbReference type="ARBA" id="ARBA00022692"/>
    </source>
</evidence>